<feature type="domain" description="Protein kinase" evidence="4">
    <location>
        <begin position="9"/>
        <end position="276"/>
    </location>
</feature>
<dbReference type="InterPro" id="IPR008271">
    <property type="entry name" value="Ser/Thr_kinase_AS"/>
</dbReference>
<dbReference type="OrthoDB" id="4062651at2759"/>
<organism evidence="5 6">
    <name type="scientific">Stylonychia lemnae</name>
    <name type="common">Ciliate</name>
    <dbReference type="NCBI Taxonomy" id="5949"/>
    <lineage>
        <taxon>Eukaryota</taxon>
        <taxon>Sar</taxon>
        <taxon>Alveolata</taxon>
        <taxon>Ciliophora</taxon>
        <taxon>Intramacronucleata</taxon>
        <taxon>Spirotrichea</taxon>
        <taxon>Stichotrichia</taxon>
        <taxon>Sporadotrichida</taxon>
        <taxon>Oxytrichidae</taxon>
        <taxon>Stylonychinae</taxon>
        <taxon>Stylonychia</taxon>
    </lineage>
</organism>
<dbReference type="EMBL" id="CCKQ01011223">
    <property type="protein sequence ID" value="CDW82767.1"/>
    <property type="molecule type" value="Genomic_DNA"/>
</dbReference>
<evidence type="ECO:0000256" key="1">
    <source>
        <dbReference type="ARBA" id="ARBA00012513"/>
    </source>
</evidence>
<dbReference type="Proteomes" id="UP000039865">
    <property type="component" value="Unassembled WGS sequence"/>
</dbReference>
<dbReference type="SUPFAM" id="SSF56112">
    <property type="entry name" value="Protein kinase-like (PK-like)"/>
    <property type="match status" value="1"/>
</dbReference>
<gene>
    <name evidence="5" type="primary">Contig16383.g17448</name>
    <name evidence="5" type="ORF">STYLEM_11802</name>
</gene>
<dbReference type="SMART" id="SM00220">
    <property type="entry name" value="S_TKc"/>
    <property type="match status" value="1"/>
</dbReference>
<dbReference type="PROSITE" id="PS00108">
    <property type="entry name" value="PROTEIN_KINASE_ST"/>
    <property type="match status" value="1"/>
</dbReference>
<dbReference type="InParanoid" id="A0A078AN32"/>
<dbReference type="InterPro" id="IPR000719">
    <property type="entry name" value="Prot_kinase_dom"/>
</dbReference>
<accession>A0A078AN32</accession>
<dbReference type="Pfam" id="PF00069">
    <property type="entry name" value="Pkinase"/>
    <property type="match status" value="1"/>
</dbReference>
<dbReference type="PROSITE" id="PS50011">
    <property type="entry name" value="PROTEIN_KINASE_DOM"/>
    <property type="match status" value="1"/>
</dbReference>
<dbReference type="EC" id="2.7.11.1" evidence="1"/>
<evidence type="ECO:0000259" key="4">
    <source>
        <dbReference type="PROSITE" id="PS50011"/>
    </source>
</evidence>
<protein>
    <recommendedName>
        <fullName evidence="2">Casein kinase I</fullName>
        <ecNumber evidence="1">2.7.11.1</ecNumber>
    </recommendedName>
</protein>
<dbReference type="GO" id="GO:0005524">
    <property type="term" value="F:ATP binding"/>
    <property type="evidence" value="ECO:0007669"/>
    <property type="project" value="InterPro"/>
</dbReference>
<dbReference type="GO" id="GO:0004674">
    <property type="term" value="F:protein serine/threonine kinase activity"/>
    <property type="evidence" value="ECO:0007669"/>
    <property type="project" value="UniProtKB-EC"/>
</dbReference>
<evidence type="ECO:0000313" key="5">
    <source>
        <dbReference type="EMBL" id="CDW82767.1"/>
    </source>
</evidence>
<evidence type="ECO:0000313" key="6">
    <source>
        <dbReference type="Proteomes" id="UP000039865"/>
    </source>
</evidence>
<evidence type="ECO:0000256" key="3">
    <source>
        <dbReference type="SAM" id="MobiDB-lite"/>
    </source>
</evidence>
<keyword evidence="5" id="KW-0418">Kinase</keyword>
<keyword evidence="5" id="KW-0808">Transferase</keyword>
<proteinExistence type="predicted"/>
<name>A0A078AN32_STYLE</name>
<sequence length="590" mass="69490">MDQLIEERFRILDLLEKGGFGVVYRGVDIQTQQIVAIKINTQEGVNSNESNIMREIEYKNLKVMQMLEKSLKDVIKGRRNVFSTKTVCQIGIQIVNHCHCKVNFLQLNRLKDLHELGYLHLDIKPDNILIQTEKVSNKNSTKSMLYLIDFGISQTYLDKDGLNHKQMKTNEQFNGNLIFSQSRRDDIISLGYLLLFLFNGQVPWVKKSNVPLKNQYNSIFKFKTKMKPEEICRERACKKNQYHNSELAVLLPFMIYADRLNYDEKPDYGYLKHIMLKILLDKDLIPDQIYDWDILNVIIFIQFILYAERQQHLVQCGWIMHELSCHKYFFDAYFANINTDIFSRSQQIQKDQLNYQEENTSLINNQIIFRASDQGYRYDACPLTNKHNASNDTREKSNQNWPSLVINQEAIKRAYQSKSPMRIEIQGKLLTPDSILTIHKHAKKESFIQREDKNSMNSRYFESYVESLNYQNAKFERQYESSKSSGNSLYKAFQRRGSPNYKQDSINIPFEEVKEHLISEQEAHVDNSFHQAKSRGDLIIEVNNFKEKTKKSQTLELPKQNDSYRARRISQFKRLNNQDDSRSDQSDESD</sequence>
<reference evidence="5 6" key="1">
    <citation type="submission" date="2014-06" db="EMBL/GenBank/DDBJ databases">
        <authorList>
            <person name="Swart Estienne"/>
        </authorList>
    </citation>
    <scope>NUCLEOTIDE SEQUENCE [LARGE SCALE GENOMIC DNA]</scope>
    <source>
        <strain evidence="5 6">130c</strain>
    </source>
</reference>
<dbReference type="InterPro" id="IPR050235">
    <property type="entry name" value="CK1_Ser-Thr_kinase"/>
</dbReference>
<dbReference type="PANTHER" id="PTHR11909">
    <property type="entry name" value="CASEIN KINASE-RELATED"/>
    <property type="match status" value="1"/>
</dbReference>
<keyword evidence="6" id="KW-1185">Reference proteome</keyword>
<dbReference type="Gene3D" id="1.10.510.10">
    <property type="entry name" value="Transferase(Phosphotransferase) domain 1"/>
    <property type="match status" value="1"/>
</dbReference>
<evidence type="ECO:0000256" key="2">
    <source>
        <dbReference type="ARBA" id="ARBA00023860"/>
    </source>
</evidence>
<dbReference type="InterPro" id="IPR011009">
    <property type="entry name" value="Kinase-like_dom_sf"/>
</dbReference>
<feature type="compositionally biased region" description="Basic and acidic residues" evidence="3">
    <location>
        <begin position="576"/>
        <end position="590"/>
    </location>
</feature>
<feature type="region of interest" description="Disordered" evidence="3">
    <location>
        <begin position="571"/>
        <end position="590"/>
    </location>
</feature>
<dbReference type="AlphaFoldDB" id="A0A078AN32"/>